<name>A0A8D8A3Z9_CULPI</name>
<sequence>MGMAFGTDSVTAGSNWFSSGVMSVVVVVVVVVRLTVVASSGSSVLLTIGADGWYCWSSSSISSVSGSFSAIAKRSEIWRLTSAKMPWLGSVCSGVGSSS</sequence>
<keyword evidence="1" id="KW-1133">Transmembrane helix</keyword>
<evidence type="ECO:0000313" key="2">
    <source>
        <dbReference type="EMBL" id="CAG6449926.1"/>
    </source>
</evidence>
<feature type="transmembrane region" description="Helical" evidence="1">
    <location>
        <begin position="16"/>
        <end position="36"/>
    </location>
</feature>
<keyword evidence="1" id="KW-0812">Transmembrane</keyword>
<reference evidence="2" key="1">
    <citation type="submission" date="2021-05" db="EMBL/GenBank/DDBJ databases">
        <authorList>
            <person name="Alioto T."/>
            <person name="Alioto T."/>
            <person name="Gomez Garrido J."/>
        </authorList>
    </citation>
    <scope>NUCLEOTIDE SEQUENCE</scope>
</reference>
<proteinExistence type="predicted"/>
<dbReference type="AlphaFoldDB" id="A0A8D8A3Z9"/>
<organism evidence="2">
    <name type="scientific">Culex pipiens</name>
    <name type="common">House mosquito</name>
    <dbReference type="NCBI Taxonomy" id="7175"/>
    <lineage>
        <taxon>Eukaryota</taxon>
        <taxon>Metazoa</taxon>
        <taxon>Ecdysozoa</taxon>
        <taxon>Arthropoda</taxon>
        <taxon>Hexapoda</taxon>
        <taxon>Insecta</taxon>
        <taxon>Pterygota</taxon>
        <taxon>Neoptera</taxon>
        <taxon>Endopterygota</taxon>
        <taxon>Diptera</taxon>
        <taxon>Nematocera</taxon>
        <taxon>Culicoidea</taxon>
        <taxon>Culicidae</taxon>
        <taxon>Culicinae</taxon>
        <taxon>Culicini</taxon>
        <taxon>Culex</taxon>
        <taxon>Culex</taxon>
    </lineage>
</organism>
<evidence type="ECO:0000256" key="1">
    <source>
        <dbReference type="SAM" id="Phobius"/>
    </source>
</evidence>
<protein>
    <submittedName>
        <fullName evidence="2">(northern house mosquito) hypothetical protein</fullName>
    </submittedName>
</protein>
<keyword evidence="1" id="KW-0472">Membrane</keyword>
<dbReference type="EMBL" id="HBUE01014394">
    <property type="protein sequence ID" value="CAG6449926.1"/>
    <property type="molecule type" value="Transcribed_RNA"/>
</dbReference>
<accession>A0A8D8A3Z9</accession>